<organism evidence="2 3">
    <name type="scientific">Aequorivita iocasae</name>
    <dbReference type="NCBI Taxonomy" id="2803865"/>
    <lineage>
        <taxon>Bacteria</taxon>
        <taxon>Pseudomonadati</taxon>
        <taxon>Bacteroidota</taxon>
        <taxon>Flavobacteriia</taxon>
        <taxon>Flavobacteriales</taxon>
        <taxon>Flavobacteriaceae</taxon>
        <taxon>Aequorivita</taxon>
    </lineage>
</organism>
<keyword evidence="1" id="KW-1133">Transmembrane helix</keyword>
<reference evidence="2 3" key="1">
    <citation type="submission" date="2021-01" db="EMBL/GenBank/DDBJ databases">
        <title>Aequorivita sp. strain KX20305, a bacterium isolated from the sediment collected at a cold seep field in South China Sea.</title>
        <authorList>
            <person name="Zhang H."/>
            <person name="Li C."/>
        </authorList>
    </citation>
    <scope>NUCLEOTIDE SEQUENCE [LARGE SCALE GENOMIC DNA]</scope>
    <source>
        <strain evidence="2 3">KX20305</strain>
    </source>
</reference>
<name>A0ABX7DSN8_9FLAO</name>
<evidence type="ECO:0000313" key="2">
    <source>
        <dbReference type="EMBL" id="QQX76502.1"/>
    </source>
</evidence>
<evidence type="ECO:0000313" key="3">
    <source>
        <dbReference type="Proteomes" id="UP000629420"/>
    </source>
</evidence>
<protein>
    <recommendedName>
        <fullName evidence="4">Type II secretion system protein</fullName>
    </recommendedName>
</protein>
<keyword evidence="1" id="KW-0812">Transmembrane</keyword>
<accession>A0ABX7DSN8</accession>
<dbReference type="RefSeq" id="WP_202336306.1">
    <property type="nucleotide sequence ID" value="NZ_CP068439.1"/>
</dbReference>
<sequence>MTISSRIKGASLIETVIAITIITICSLVATLLYSKIVQQAPPLQKYESSSEINKLMEAKNYKPFKKEYEGYSIEGRIPQKFKDEDRLGYFEFVITSEKDTFIVPVLNFRAIDEH</sequence>
<evidence type="ECO:0000256" key="1">
    <source>
        <dbReference type="SAM" id="Phobius"/>
    </source>
</evidence>
<proteinExistence type="predicted"/>
<keyword evidence="1" id="KW-0472">Membrane</keyword>
<dbReference type="EMBL" id="CP068439">
    <property type="protein sequence ID" value="QQX76502.1"/>
    <property type="molecule type" value="Genomic_DNA"/>
</dbReference>
<gene>
    <name evidence="2" type="ORF">JK629_14435</name>
</gene>
<keyword evidence="3" id="KW-1185">Reference proteome</keyword>
<evidence type="ECO:0008006" key="4">
    <source>
        <dbReference type="Google" id="ProtNLM"/>
    </source>
</evidence>
<dbReference type="Proteomes" id="UP000629420">
    <property type="component" value="Chromosome"/>
</dbReference>
<feature type="transmembrane region" description="Helical" evidence="1">
    <location>
        <begin position="12"/>
        <end position="33"/>
    </location>
</feature>